<dbReference type="SUPFAM" id="SSF54534">
    <property type="entry name" value="FKBP-like"/>
    <property type="match status" value="1"/>
</dbReference>
<dbReference type="InterPro" id="IPR001179">
    <property type="entry name" value="PPIase_FKBP_dom"/>
</dbReference>
<protein>
    <recommendedName>
        <fullName evidence="9">peptidylprolyl isomerase</fullName>
        <ecNumber evidence="9">5.2.1.8</ecNumber>
    </recommendedName>
</protein>
<dbReference type="GO" id="GO:0042026">
    <property type="term" value="P:protein refolding"/>
    <property type="evidence" value="ECO:0007669"/>
    <property type="project" value="UniProtKB-ARBA"/>
</dbReference>
<keyword evidence="5 9" id="KW-0697">Rotamase</keyword>
<dbReference type="Gene3D" id="3.10.50.40">
    <property type="match status" value="1"/>
</dbReference>
<evidence type="ECO:0000256" key="4">
    <source>
        <dbReference type="ARBA" id="ARBA00022490"/>
    </source>
</evidence>
<evidence type="ECO:0000256" key="9">
    <source>
        <dbReference type="PROSITE-ProRule" id="PRU00277"/>
    </source>
</evidence>
<evidence type="ECO:0000256" key="1">
    <source>
        <dbReference type="ARBA" id="ARBA00000971"/>
    </source>
</evidence>
<proteinExistence type="inferred from homology"/>
<dbReference type="InterPro" id="IPR048261">
    <property type="entry name" value="SlpA/SlyD-like_ins_sf"/>
</dbReference>
<evidence type="ECO:0000313" key="12">
    <source>
        <dbReference type="Proteomes" id="UP000294546"/>
    </source>
</evidence>
<dbReference type="RefSeq" id="WP_132293057.1">
    <property type="nucleotide sequence ID" value="NZ_SMFU01000009.1"/>
</dbReference>
<evidence type="ECO:0000256" key="7">
    <source>
        <dbReference type="ARBA" id="ARBA00023235"/>
    </source>
</evidence>
<name>A0A4R1GMQ9_9GAMM</name>
<comment type="caution">
    <text evidence="11">The sequence shown here is derived from an EMBL/GenBank/DDBJ whole genome shotgun (WGS) entry which is preliminary data.</text>
</comment>
<evidence type="ECO:0000256" key="2">
    <source>
        <dbReference type="ARBA" id="ARBA00004496"/>
    </source>
</evidence>
<evidence type="ECO:0000256" key="5">
    <source>
        <dbReference type="ARBA" id="ARBA00023110"/>
    </source>
</evidence>
<comment type="similarity">
    <text evidence="3">Belongs to the FKBP-type PPIase family.</text>
</comment>
<dbReference type="InterPro" id="IPR046357">
    <property type="entry name" value="PPIase_dom_sf"/>
</dbReference>
<reference evidence="11 12" key="1">
    <citation type="submission" date="2019-03" db="EMBL/GenBank/DDBJ databases">
        <title>Genomic Encyclopedia of Archaeal and Bacterial Type Strains, Phase II (KMG-II): from individual species to whole genera.</title>
        <authorList>
            <person name="Goeker M."/>
        </authorList>
    </citation>
    <scope>NUCLEOTIDE SEQUENCE [LARGE SCALE GENOMIC DNA]</scope>
    <source>
        <strain evidence="11 12">DSM 27697</strain>
    </source>
</reference>
<evidence type="ECO:0000313" key="11">
    <source>
        <dbReference type="EMBL" id="TCK05702.1"/>
    </source>
</evidence>
<evidence type="ECO:0000256" key="8">
    <source>
        <dbReference type="ARBA" id="ARBA00037071"/>
    </source>
</evidence>
<keyword evidence="12" id="KW-1185">Reference proteome</keyword>
<dbReference type="PANTHER" id="PTHR47861">
    <property type="entry name" value="FKBP-TYPE PEPTIDYL-PROLYL CIS-TRANS ISOMERASE SLYD"/>
    <property type="match status" value="1"/>
</dbReference>
<dbReference type="OrthoDB" id="9808891at2"/>
<feature type="domain" description="PPIase FKBP-type" evidence="10">
    <location>
        <begin position="4"/>
        <end position="83"/>
    </location>
</feature>
<evidence type="ECO:0000259" key="10">
    <source>
        <dbReference type="PROSITE" id="PS50059"/>
    </source>
</evidence>
<evidence type="ECO:0000256" key="6">
    <source>
        <dbReference type="ARBA" id="ARBA00023186"/>
    </source>
</evidence>
<dbReference type="PROSITE" id="PS50059">
    <property type="entry name" value="FKBP_PPIASE"/>
    <property type="match status" value="1"/>
</dbReference>
<dbReference type="EC" id="5.2.1.8" evidence="9"/>
<dbReference type="Proteomes" id="UP000294546">
    <property type="component" value="Unassembled WGS sequence"/>
</dbReference>
<dbReference type="Gene3D" id="2.40.10.330">
    <property type="match status" value="1"/>
</dbReference>
<evidence type="ECO:0000256" key="3">
    <source>
        <dbReference type="ARBA" id="ARBA00006577"/>
    </source>
</evidence>
<dbReference type="AlphaFoldDB" id="A0A4R1GMQ9"/>
<keyword evidence="4" id="KW-0963">Cytoplasm</keyword>
<comment type="subcellular location">
    <subcellularLocation>
        <location evidence="2">Cytoplasm</location>
    </subcellularLocation>
</comment>
<gene>
    <name evidence="11" type="ORF">CLV83_2630</name>
</gene>
<comment type="catalytic activity">
    <reaction evidence="1 9">
        <text>[protein]-peptidylproline (omega=180) = [protein]-peptidylproline (omega=0)</text>
        <dbReference type="Rhea" id="RHEA:16237"/>
        <dbReference type="Rhea" id="RHEA-COMP:10747"/>
        <dbReference type="Rhea" id="RHEA-COMP:10748"/>
        <dbReference type="ChEBI" id="CHEBI:83833"/>
        <dbReference type="ChEBI" id="CHEBI:83834"/>
        <dbReference type="EC" id="5.2.1.8"/>
    </reaction>
</comment>
<organism evidence="11 12">
    <name type="scientific">Marinobacterium mangrovicola</name>
    <dbReference type="NCBI Taxonomy" id="1476959"/>
    <lineage>
        <taxon>Bacteria</taxon>
        <taxon>Pseudomonadati</taxon>
        <taxon>Pseudomonadota</taxon>
        <taxon>Gammaproteobacteria</taxon>
        <taxon>Oceanospirillales</taxon>
        <taxon>Oceanospirillaceae</taxon>
        <taxon>Marinobacterium</taxon>
    </lineage>
</organism>
<accession>A0A4R1GMQ9</accession>
<comment type="function">
    <text evidence="8">Also involved in hydrogenase metallocenter assembly, probably by participating in the nickel insertion step. This function in hydrogenase biosynthesis requires chaperone activity and the presence of the metal-binding domain, but not PPIase activity.</text>
</comment>
<dbReference type="GO" id="GO:0005737">
    <property type="term" value="C:cytoplasm"/>
    <property type="evidence" value="ECO:0007669"/>
    <property type="project" value="UniProtKB-SubCell"/>
</dbReference>
<sequence>MKITQDSAVFFRYSLAPVGEPLAAPADDDPVLSYLHGHGQIVPGLEAALDGREAGESFSIELNAEQAYGPRDESLIETVEREAFAGVKSLRKGALVQVNDESGKPALARVLNLDTREVELDLNHPYAGMDLAFNVAVVDVRAATEQELADLSVSN</sequence>
<keyword evidence="6" id="KW-0143">Chaperone</keyword>
<dbReference type="PANTHER" id="PTHR47861:SF3">
    <property type="entry name" value="FKBP-TYPE PEPTIDYL-PROLYL CIS-TRANS ISOMERASE SLYD"/>
    <property type="match status" value="1"/>
</dbReference>
<dbReference type="GO" id="GO:0003755">
    <property type="term" value="F:peptidyl-prolyl cis-trans isomerase activity"/>
    <property type="evidence" value="ECO:0007669"/>
    <property type="project" value="UniProtKB-KW"/>
</dbReference>
<keyword evidence="7 9" id="KW-0413">Isomerase</keyword>
<dbReference type="EMBL" id="SMFU01000009">
    <property type="protein sequence ID" value="TCK05702.1"/>
    <property type="molecule type" value="Genomic_DNA"/>
</dbReference>